<dbReference type="AlphaFoldDB" id="A0A5B0N0M7"/>
<name>A0A5B0N0M7_PUCGR</name>
<organism evidence="2 3">
    <name type="scientific">Puccinia graminis f. sp. tritici</name>
    <dbReference type="NCBI Taxonomy" id="56615"/>
    <lineage>
        <taxon>Eukaryota</taxon>
        <taxon>Fungi</taxon>
        <taxon>Dikarya</taxon>
        <taxon>Basidiomycota</taxon>
        <taxon>Pucciniomycotina</taxon>
        <taxon>Pucciniomycetes</taxon>
        <taxon>Pucciniales</taxon>
        <taxon>Pucciniaceae</taxon>
        <taxon>Puccinia</taxon>
    </lineage>
</organism>
<feature type="compositionally biased region" description="Polar residues" evidence="1">
    <location>
        <begin position="311"/>
        <end position="321"/>
    </location>
</feature>
<proteinExistence type="predicted"/>
<feature type="compositionally biased region" description="Polar residues" evidence="1">
    <location>
        <begin position="269"/>
        <end position="300"/>
    </location>
</feature>
<dbReference type="EMBL" id="VDEP01000441">
    <property type="protein sequence ID" value="KAA1081680.1"/>
    <property type="molecule type" value="Genomic_DNA"/>
</dbReference>
<reference evidence="2 3" key="1">
    <citation type="submission" date="2019-05" db="EMBL/GenBank/DDBJ databases">
        <title>Emergence of the Ug99 lineage of the wheat stem rust pathogen through somatic hybridization.</title>
        <authorList>
            <person name="Li F."/>
            <person name="Upadhyaya N.M."/>
            <person name="Sperschneider J."/>
            <person name="Matny O."/>
            <person name="Nguyen-Phuc H."/>
            <person name="Mago R."/>
            <person name="Raley C."/>
            <person name="Miller M.E."/>
            <person name="Silverstein K.A.T."/>
            <person name="Henningsen E."/>
            <person name="Hirsch C.D."/>
            <person name="Visser B."/>
            <person name="Pretorius Z.A."/>
            <person name="Steffenson B.J."/>
            <person name="Schwessinger B."/>
            <person name="Dodds P.N."/>
            <person name="Figueroa M."/>
        </authorList>
    </citation>
    <scope>NUCLEOTIDE SEQUENCE [LARGE SCALE GENOMIC DNA]</scope>
    <source>
        <strain evidence="2 3">Ug99</strain>
    </source>
</reference>
<comment type="caution">
    <text evidence="2">The sequence shown here is derived from an EMBL/GenBank/DDBJ whole genome shotgun (WGS) entry which is preliminary data.</text>
</comment>
<gene>
    <name evidence="2" type="ORF">PGTUg99_027599</name>
</gene>
<dbReference type="Proteomes" id="UP000325313">
    <property type="component" value="Unassembled WGS sequence"/>
</dbReference>
<evidence type="ECO:0000313" key="2">
    <source>
        <dbReference type="EMBL" id="KAA1081680.1"/>
    </source>
</evidence>
<protein>
    <submittedName>
        <fullName evidence="2">Uncharacterized protein</fullName>
    </submittedName>
</protein>
<sequence length="346" mass="38576">MYHDKLFRKPSTVWILWAVMRTTSSSMAATHEALPGLSQAHGNEVPCDERTPLSALAFLDLDSNSEQSQQFDDHQKIQKPHSILNPATGQGSSPLAFFQNHHQLSYDHTSSQVWPSVLVQPHDILVPSRSLGDEYEYGQCDHLKWPENKNSARRTKQRTTRELFNNDQNPQQKVQMTSAFEAATNLHLSKPINMAEQTKLAIKQNSGGIPVVSAAPENPDLPPLKSNFPEIADSRGFMSVYDGSPELYKKSSRGSIMGKGENFNLPSQQIQNNNFEPTEPINTAASLNSESGSASKGNSLKKSKLMEESFQMAQPSIQSKYLSPKEGHLNIASRQKLKKIHQEKVN</sequence>
<evidence type="ECO:0000313" key="3">
    <source>
        <dbReference type="Proteomes" id="UP000325313"/>
    </source>
</evidence>
<accession>A0A5B0N0M7</accession>
<feature type="region of interest" description="Disordered" evidence="1">
    <location>
        <begin position="269"/>
        <end position="328"/>
    </location>
</feature>
<evidence type="ECO:0000256" key="1">
    <source>
        <dbReference type="SAM" id="MobiDB-lite"/>
    </source>
</evidence>